<accession>A0A370P5S0</accession>
<proteinExistence type="predicted"/>
<name>A0A370P5S0_ASPPH</name>
<evidence type="ECO:0000313" key="2">
    <source>
        <dbReference type="Proteomes" id="UP000254937"/>
    </source>
</evidence>
<dbReference type="EMBL" id="KZ851872">
    <property type="protein sequence ID" value="RDK37219.1"/>
    <property type="molecule type" value="Genomic_DNA"/>
</dbReference>
<reference evidence="1 2" key="1">
    <citation type="submission" date="2018-07" db="EMBL/GenBank/DDBJ databases">
        <title>Section-level genome sequencing of Aspergillus section Nigri to investigate inter- and intra-species variation.</title>
        <authorList>
            <consortium name="DOE Joint Genome Institute"/>
            <person name="Vesth T.C."/>
            <person name="Nybo J.L."/>
            <person name="Theobald S."/>
            <person name="Frisvad J.C."/>
            <person name="Larsen T.O."/>
            <person name="Nielsen K.F."/>
            <person name="Hoof J.B."/>
            <person name="Brandl J."/>
            <person name="Salamov A."/>
            <person name="Riley R."/>
            <person name="Gladden J.M."/>
            <person name="Phatale P."/>
            <person name="Nielsen M.T."/>
            <person name="Lyhne E.K."/>
            <person name="Kogle M.E."/>
            <person name="Strasser K."/>
            <person name="McDonnell E."/>
            <person name="Barry K."/>
            <person name="Clum A."/>
            <person name="Chen C."/>
            <person name="Nolan M."/>
            <person name="Sandor L."/>
            <person name="Kuo A."/>
            <person name="Lipzen A."/>
            <person name="Hainaut M."/>
            <person name="Drula E."/>
            <person name="Tsang A."/>
            <person name="Magnuson J.K."/>
            <person name="Henrissat B."/>
            <person name="Wiebenga A."/>
            <person name="Simmons B.A."/>
            <person name="Makela M.R."/>
            <person name="De vries R.P."/>
            <person name="Grigoriev I.V."/>
            <person name="Mortensen U.H."/>
            <person name="Baker S.E."/>
            <person name="Andersen M.R."/>
        </authorList>
    </citation>
    <scope>NUCLEOTIDE SEQUENCE [LARGE SCALE GENOMIC DNA]</scope>
    <source>
        <strain evidence="1 2">ATCC 13157</strain>
    </source>
</reference>
<dbReference type="Proteomes" id="UP000254937">
    <property type="component" value="Unassembled WGS sequence"/>
</dbReference>
<dbReference type="AlphaFoldDB" id="A0A370P5S0"/>
<gene>
    <name evidence="1" type="ORF">M752DRAFT_330520</name>
</gene>
<organism evidence="1 2">
    <name type="scientific">Aspergillus phoenicis ATCC 13157</name>
    <dbReference type="NCBI Taxonomy" id="1353007"/>
    <lineage>
        <taxon>Eukaryota</taxon>
        <taxon>Fungi</taxon>
        <taxon>Dikarya</taxon>
        <taxon>Ascomycota</taxon>
        <taxon>Pezizomycotina</taxon>
        <taxon>Eurotiomycetes</taxon>
        <taxon>Eurotiomycetidae</taxon>
        <taxon>Eurotiales</taxon>
        <taxon>Aspergillaceae</taxon>
        <taxon>Aspergillus</taxon>
    </lineage>
</organism>
<keyword evidence="2" id="KW-1185">Reference proteome</keyword>
<sequence>MEEDNNLAATLLLKTCIYLGVFSVHCKGKTSLHTASLSLSSTCLPRFVERAPPLRCVLTPTNLDWVPNTFRVPDICAPWDNTIGVCRLPTFLTACQLHDVEHNLVDSGFLRPSLFRLGDIGILELLCITPTQSYLLYFLPPICKHPIFPVQ</sequence>
<evidence type="ECO:0000313" key="1">
    <source>
        <dbReference type="EMBL" id="RDK37219.1"/>
    </source>
</evidence>
<protein>
    <submittedName>
        <fullName evidence="1">Uncharacterized protein</fullName>
    </submittedName>
</protein>